<dbReference type="OrthoDB" id="9793175at2"/>
<dbReference type="CDD" id="cd01146">
    <property type="entry name" value="FhuD"/>
    <property type="match status" value="1"/>
</dbReference>
<dbReference type="Gene3D" id="3.40.50.1980">
    <property type="entry name" value="Nitrogenase molybdenum iron protein domain"/>
    <property type="match status" value="2"/>
</dbReference>
<organism evidence="8 9">
    <name type="scientific">Halopseudomonas litoralis</name>
    <dbReference type="NCBI Taxonomy" id="797277"/>
    <lineage>
        <taxon>Bacteria</taxon>
        <taxon>Pseudomonadati</taxon>
        <taxon>Pseudomonadota</taxon>
        <taxon>Gammaproteobacteria</taxon>
        <taxon>Pseudomonadales</taxon>
        <taxon>Pseudomonadaceae</taxon>
        <taxon>Halopseudomonas</taxon>
    </lineage>
</organism>
<evidence type="ECO:0000256" key="5">
    <source>
        <dbReference type="ARBA" id="ARBA00022729"/>
    </source>
</evidence>
<keyword evidence="4" id="KW-0408">Iron</keyword>
<sequence length="317" mass="34050">MTKSIYRSAILLLLAGLTSFGALADTRQIEDAQGNQLTVPADPKRIVTLSELDLDVALALGIEPVGTTDGRGQAAPPRYLEGRVPAQTRSVGILNNPNLEALLELQPDLILTGPQKPEQLAILNEIAPTAVSYALGEYWMDATLRVANILNREAEGQALLERYKARTAEGREKLSEHQGETISITRWNPKGPAYMLKDSFSSTVAHDLGLVRPAHQQEPGTTHSMSLSLESLAMLDADWLVIGTLATTGDAVDAMRQAEQTPMFQQLEATKAGHYSAVDGSVWTSTGGPLAALQLIEDIETMILGSEENATAVAATR</sequence>
<keyword evidence="5 6" id="KW-0732">Signal</keyword>
<comment type="similarity">
    <text evidence="2">Belongs to the bacterial solute-binding protein 8 family.</text>
</comment>
<dbReference type="GO" id="GO:1901678">
    <property type="term" value="P:iron coordination entity transport"/>
    <property type="evidence" value="ECO:0007669"/>
    <property type="project" value="UniProtKB-ARBA"/>
</dbReference>
<reference evidence="9" key="1">
    <citation type="submission" date="2016-10" db="EMBL/GenBank/DDBJ databases">
        <authorList>
            <person name="Varghese N."/>
            <person name="Submissions S."/>
        </authorList>
    </citation>
    <scope>NUCLEOTIDE SEQUENCE [LARGE SCALE GENOMIC DNA]</scope>
    <source>
        <strain evidence="9">2SM5</strain>
    </source>
</reference>
<dbReference type="PROSITE" id="PS50983">
    <property type="entry name" value="FE_B12_PBP"/>
    <property type="match status" value="1"/>
</dbReference>
<feature type="chain" id="PRO_5009264570" evidence="6">
    <location>
        <begin position="25"/>
        <end position="317"/>
    </location>
</feature>
<dbReference type="PANTHER" id="PTHR30532">
    <property type="entry name" value="IRON III DICITRATE-BINDING PERIPLASMIC PROTEIN"/>
    <property type="match status" value="1"/>
</dbReference>
<dbReference type="Pfam" id="PF01497">
    <property type="entry name" value="Peripla_BP_2"/>
    <property type="match status" value="1"/>
</dbReference>
<keyword evidence="4" id="KW-0410">Iron transport</keyword>
<dbReference type="EMBL" id="LT629748">
    <property type="protein sequence ID" value="SDS97139.1"/>
    <property type="molecule type" value="Genomic_DNA"/>
</dbReference>
<evidence type="ECO:0000259" key="7">
    <source>
        <dbReference type="PROSITE" id="PS50983"/>
    </source>
</evidence>
<evidence type="ECO:0000256" key="6">
    <source>
        <dbReference type="SAM" id="SignalP"/>
    </source>
</evidence>
<dbReference type="RefSeq" id="WP_090275128.1">
    <property type="nucleotide sequence ID" value="NZ_LT629748.1"/>
</dbReference>
<evidence type="ECO:0000313" key="9">
    <source>
        <dbReference type="Proteomes" id="UP000243426"/>
    </source>
</evidence>
<evidence type="ECO:0000256" key="2">
    <source>
        <dbReference type="ARBA" id="ARBA00008814"/>
    </source>
</evidence>
<dbReference type="SUPFAM" id="SSF53807">
    <property type="entry name" value="Helical backbone' metal receptor"/>
    <property type="match status" value="1"/>
</dbReference>
<keyword evidence="9" id="KW-1185">Reference proteome</keyword>
<evidence type="ECO:0000256" key="4">
    <source>
        <dbReference type="ARBA" id="ARBA00022496"/>
    </source>
</evidence>
<keyword evidence="4" id="KW-0406">Ion transport</keyword>
<keyword evidence="3" id="KW-0813">Transport</keyword>
<accession>A0A1H1WLX1</accession>
<protein>
    <submittedName>
        <fullName evidence="8">Iron complex transport system substrate-binding protein</fullName>
    </submittedName>
</protein>
<dbReference type="GO" id="GO:0030288">
    <property type="term" value="C:outer membrane-bounded periplasmic space"/>
    <property type="evidence" value="ECO:0007669"/>
    <property type="project" value="TreeGrafter"/>
</dbReference>
<dbReference type="STRING" id="797277.SAMN05216198_3293"/>
<feature type="signal peptide" evidence="6">
    <location>
        <begin position="1"/>
        <end position="24"/>
    </location>
</feature>
<dbReference type="Proteomes" id="UP000243426">
    <property type="component" value="Chromosome I"/>
</dbReference>
<evidence type="ECO:0000256" key="1">
    <source>
        <dbReference type="ARBA" id="ARBA00004196"/>
    </source>
</evidence>
<proteinExistence type="inferred from homology"/>
<dbReference type="InterPro" id="IPR051313">
    <property type="entry name" value="Bact_iron-sidero_bind"/>
</dbReference>
<evidence type="ECO:0000313" key="8">
    <source>
        <dbReference type="EMBL" id="SDS97139.1"/>
    </source>
</evidence>
<feature type="domain" description="Fe/B12 periplasmic-binding" evidence="7">
    <location>
        <begin position="45"/>
        <end position="307"/>
    </location>
</feature>
<dbReference type="AlphaFoldDB" id="A0A1H1WLX1"/>
<comment type="subcellular location">
    <subcellularLocation>
        <location evidence="1">Cell envelope</location>
    </subcellularLocation>
</comment>
<dbReference type="PANTHER" id="PTHR30532:SF1">
    <property type="entry name" value="IRON(3+)-HYDROXAMATE-BINDING PROTEIN FHUD"/>
    <property type="match status" value="1"/>
</dbReference>
<gene>
    <name evidence="8" type="ORF">SAMN05216198_3293</name>
</gene>
<evidence type="ECO:0000256" key="3">
    <source>
        <dbReference type="ARBA" id="ARBA00022448"/>
    </source>
</evidence>
<dbReference type="InterPro" id="IPR002491">
    <property type="entry name" value="ABC_transptr_periplasmic_BD"/>
</dbReference>
<name>A0A1H1WLX1_9GAMM</name>